<proteinExistence type="predicted"/>
<dbReference type="Pfam" id="PF00431">
    <property type="entry name" value="CUB"/>
    <property type="match status" value="2"/>
</dbReference>
<dbReference type="EMBL" id="KK117978">
    <property type="protein sequence ID" value="KFM71895.1"/>
    <property type="molecule type" value="Genomic_DNA"/>
</dbReference>
<dbReference type="SMART" id="SM00042">
    <property type="entry name" value="CUB"/>
    <property type="match status" value="2"/>
</dbReference>
<dbReference type="OrthoDB" id="6427144at2759"/>
<dbReference type="InterPro" id="IPR000859">
    <property type="entry name" value="CUB_dom"/>
</dbReference>
<dbReference type="AlphaFoldDB" id="A0A087U3F6"/>
<evidence type="ECO:0000256" key="3">
    <source>
        <dbReference type="PROSITE-ProRule" id="PRU00059"/>
    </source>
</evidence>
<name>A0A087U3F6_STEMI</name>
<feature type="domain" description="CUB" evidence="4">
    <location>
        <begin position="1"/>
        <end position="104"/>
    </location>
</feature>
<accession>A0A087U3F6</accession>
<dbReference type="PROSITE" id="PS01180">
    <property type="entry name" value="CUB"/>
    <property type="match status" value="2"/>
</dbReference>
<gene>
    <name evidence="5" type="ORF">X975_04161</name>
</gene>
<dbReference type="Proteomes" id="UP000054359">
    <property type="component" value="Unassembled WGS sequence"/>
</dbReference>
<evidence type="ECO:0000313" key="6">
    <source>
        <dbReference type="Proteomes" id="UP000054359"/>
    </source>
</evidence>
<dbReference type="SUPFAM" id="SSF49854">
    <property type="entry name" value="Spermadhesin, CUB domain"/>
    <property type="match status" value="2"/>
</dbReference>
<evidence type="ECO:0000256" key="1">
    <source>
        <dbReference type="ARBA" id="ARBA00022737"/>
    </source>
</evidence>
<keyword evidence="6" id="KW-1185">Reference proteome</keyword>
<keyword evidence="1" id="KW-0677">Repeat</keyword>
<dbReference type="InterPro" id="IPR035914">
    <property type="entry name" value="Sperma_CUB_dom_sf"/>
</dbReference>
<comment type="caution">
    <text evidence="3">Lacks conserved residue(s) required for the propagation of feature annotation.</text>
</comment>
<evidence type="ECO:0000256" key="2">
    <source>
        <dbReference type="ARBA" id="ARBA00023157"/>
    </source>
</evidence>
<dbReference type="STRING" id="407821.A0A087U3F6"/>
<evidence type="ECO:0000259" key="4">
    <source>
        <dbReference type="PROSITE" id="PS01180"/>
    </source>
</evidence>
<keyword evidence="5" id="KW-0645">Protease</keyword>
<dbReference type="GO" id="GO:0006508">
    <property type="term" value="P:proteolysis"/>
    <property type="evidence" value="ECO:0007669"/>
    <property type="project" value="UniProtKB-KW"/>
</dbReference>
<dbReference type="PANTHER" id="PTHR24251">
    <property type="entry name" value="OVOCHYMASE-RELATED"/>
    <property type="match status" value="1"/>
</dbReference>
<evidence type="ECO:0000313" key="5">
    <source>
        <dbReference type="EMBL" id="KFM71895.1"/>
    </source>
</evidence>
<organism evidence="5 6">
    <name type="scientific">Stegodyphus mimosarum</name>
    <name type="common">African social velvet spider</name>
    <dbReference type="NCBI Taxonomy" id="407821"/>
    <lineage>
        <taxon>Eukaryota</taxon>
        <taxon>Metazoa</taxon>
        <taxon>Ecdysozoa</taxon>
        <taxon>Arthropoda</taxon>
        <taxon>Chelicerata</taxon>
        <taxon>Arachnida</taxon>
        <taxon>Araneae</taxon>
        <taxon>Araneomorphae</taxon>
        <taxon>Entelegynae</taxon>
        <taxon>Eresoidea</taxon>
        <taxon>Eresidae</taxon>
        <taxon>Stegodyphus</taxon>
    </lineage>
</organism>
<feature type="domain" description="CUB" evidence="4">
    <location>
        <begin position="109"/>
        <end position="224"/>
    </location>
</feature>
<keyword evidence="2" id="KW-1015">Disulfide bond</keyword>
<reference evidence="5 6" key="1">
    <citation type="submission" date="2013-11" db="EMBL/GenBank/DDBJ databases">
        <title>Genome sequencing of Stegodyphus mimosarum.</title>
        <authorList>
            <person name="Bechsgaard J."/>
        </authorList>
    </citation>
    <scope>NUCLEOTIDE SEQUENCE [LARGE SCALE GENOMIC DNA]</scope>
</reference>
<keyword evidence="5" id="KW-0378">Hydrolase</keyword>
<dbReference type="Gene3D" id="2.60.120.290">
    <property type="entry name" value="Spermadhesin, CUB domain"/>
    <property type="match status" value="2"/>
</dbReference>
<protein>
    <submittedName>
        <fullName evidence="5">Blastula protease 10</fullName>
    </submittedName>
</protein>
<dbReference type="GO" id="GO:0008233">
    <property type="term" value="F:peptidase activity"/>
    <property type="evidence" value="ECO:0007669"/>
    <property type="project" value="UniProtKB-KW"/>
</dbReference>
<feature type="non-terminal residue" evidence="5">
    <location>
        <position position="224"/>
    </location>
</feature>
<dbReference type="CDD" id="cd00041">
    <property type="entry name" value="CUB"/>
    <property type="match status" value="1"/>
</dbReference>
<sequence>MHGNLTSVNYPSNYLNDLDYIAEVIGPLNSRVVLTFHHFDLEWQEDCLYDFVLLRSDLKEEGTKLCGEHLSEREFVSRTNRAYVSFHSDFSITASGYLASWEIVDLSVCLNRKLLILEPTHITSLRYPRAYLSGLECRVTVSTSTASKRLLLTVIDLDLGHCMDDYLEVNLDPADEMKKIKLCGNDILPGTQLLAYGNEAHFVFHSAEDTAMGSPKNRGYNLTC</sequence>